<reference evidence="2" key="2">
    <citation type="submission" date="2025-09" db="UniProtKB">
        <authorList>
            <consortium name="Ensembl"/>
        </authorList>
    </citation>
    <scope>IDENTIFICATION</scope>
</reference>
<name>A0A8C5WAS9_9ANUR</name>
<protein>
    <submittedName>
        <fullName evidence="2">Uncharacterized protein</fullName>
    </submittedName>
</protein>
<sequence>MAKSTSRMRSPDSLRTNQPTLSRKVWKGSWQQRISVWLTFPKTQQPSLSPHRRSPQLQPAWQPRGSSQHSSTAVTSSEPPAGGALRLLLTAARAPHGQRPHRSGHIVWRCQRRGSPLHPLRGGEQVCRLPPPNMSSPAKSQLH</sequence>
<feature type="region of interest" description="Disordered" evidence="1">
    <location>
        <begin position="117"/>
        <end position="143"/>
    </location>
</feature>
<dbReference type="Proteomes" id="UP000694569">
    <property type="component" value="Unplaced"/>
</dbReference>
<evidence type="ECO:0000313" key="3">
    <source>
        <dbReference type="Proteomes" id="UP000694569"/>
    </source>
</evidence>
<organism evidence="2 3">
    <name type="scientific">Leptobrachium leishanense</name>
    <name type="common">Leishan spiny toad</name>
    <dbReference type="NCBI Taxonomy" id="445787"/>
    <lineage>
        <taxon>Eukaryota</taxon>
        <taxon>Metazoa</taxon>
        <taxon>Chordata</taxon>
        <taxon>Craniata</taxon>
        <taxon>Vertebrata</taxon>
        <taxon>Euteleostomi</taxon>
        <taxon>Amphibia</taxon>
        <taxon>Batrachia</taxon>
        <taxon>Anura</taxon>
        <taxon>Pelobatoidea</taxon>
        <taxon>Megophryidae</taxon>
        <taxon>Leptobrachium</taxon>
    </lineage>
</organism>
<dbReference type="OrthoDB" id="8962011at2759"/>
<evidence type="ECO:0000256" key="1">
    <source>
        <dbReference type="SAM" id="MobiDB-lite"/>
    </source>
</evidence>
<dbReference type="AlphaFoldDB" id="A0A8C5WAS9"/>
<dbReference type="Ensembl" id="ENSLLET00000026575.1">
    <property type="protein sequence ID" value="ENSLLEP00000025597.1"/>
    <property type="gene ID" value="ENSLLEG00000016250.1"/>
</dbReference>
<dbReference type="GeneTree" id="ENSGT00720000110080"/>
<feature type="region of interest" description="Disordered" evidence="1">
    <location>
        <begin position="41"/>
        <end position="83"/>
    </location>
</feature>
<feature type="compositionally biased region" description="Polar residues" evidence="1">
    <location>
        <begin position="1"/>
        <end position="21"/>
    </location>
</feature>
<proteinExistence type="predicted"/>
<reference evidence="2" key="1">
    <citation type="submission" date="2025-08" db="UniProtKB">
        <authorList>
            <consortium name="Ensembl"/>
        </authorList>
    </citation>
    <scope>IDENTIFICATION</scope>
</reference>
<evidence type="ECO:0000313" key="2">
    <source>
        <dbReference type="Ensembl" id="ENSLLEP00000025597.1"/>
    </source>
</evidence>
<accession>A0A8C5WAS9</accession>
<keyword evidence="3" id="KW-1185">Reference proteome</keyword>
<feature type="region of interest" description="Disordered" evidence="1">
    <location>
        <begin position="1"/>
        <end position="25"/>
    </location>
</feature>
<feature type="compositionally biased region" description="Low complexity" evidence="1">
    <location>
        <begin position="66"/>
        <end position="83"/>
    </location>
</feature>